<feature type="compositionally biased region" description="Basic and acidic residues" evidence="6">
    <location>
        <begin position="256"/>
        <end position="265"/>
    </location>
</feature>
<feature type="domain" description="Rab3GAP catalytic subunit conserved" evidence="7">
    <location>
        <begin position="573"/>
        <end position="623"/>
    </location>
</feature>
<keyword evidence="4" id="KW-0343">GTPase activation</keyword>
<keyword evidence="5" id="KW-0963">Cytoplasm</keyword>
<evidence type="ECO:0000256" key="1">
    <source>
        <dbReference type="ARBA" id="ARBA00004496"/>
    </source>
</evidence>
<feature type="region of interest" description="Disordered" evidence="6">
    <location>
        <begin position="530"/>
        <end position="561"/>
    </location>
</feature>
<dbReference type="Pfam" id="PF13890">
    <property type="entry name" value="Rab3-GTPase_cat"/>
    <property type="match status" value="1"/>
</dbReference>
<dbReference type="PANTHER" id="PTHR21422:SF9">
    <property type="entry name" value="RAB3 GTPASE-ACTIVATING PROTEIN CATALYTIC SUBUNIT"/>
    <property type="match status" value="1"/>
</dbReference>
<dbReference type="GO" id="GO:0005737">
    <property type="term" value="C:cytoplasm"/>
    <property type="evidence" value="ECO:0007669"/>
    <property type="project" value="UniProtKB-SubCell"/>
</dbReference>
<comment type="similarity">
    <text evidence="2">Belongs to the Rab3-GAP catalytic subunit family.</text>
</comment>
<evidence type="ECO:0000256" key="5">
    <source>
        <dbReference type="ARBA" id="ARBA00022490"/>
    </source>
</evidence>
<comment type="caution">
    <text evidence="8">The sequence shown here is derived from an EMBL/GenBank/DDBJ whole genome shotgun (WGS) entry which is preliminary data.</text>
</comment>
<name>A0AA87ZC99_FICCA</name>
<evidence type="ECO:0000256" key="3">
    <source>
        <dbReference type="ARBA" id="ARBA00015817"/>
    </source>
</evidence>
<evidence type="ECO:0000313" key="8">
    <source>
        <dbReference type="EMBL" id="GMN23608.1"/>
    </source>
</evidence>
<organism evidence="8 9">
    <name type="scientific">Ficus carica</name>
    <name type="common">Common fig</name>
    <dbReference type="NCBI Taxonomy" id="3494"/>
    <lineage>
        <taxon>Eukaryota</taxon>
        <taxon>Viridiplantae</taxon>
        <taxon>Streptophyta</taxon>
        <taxon>Embryophyta</taxon>
        <taxon>Tracheophyta</taxon>
        <taxon>Spermatophyta</taxon>
        <taxon>Magnoliopsida</taxon>
        <taxon>eudicotyledons</taxon>
        <taxon>Gunneridae</taxon>
        <taxon>Pentapetalae</taxon>
        <taxon>rosids</taxon>
        <taxon>fabids</taxon>
        <taxon>Rosales</taxon>
        <taxon>Moraceae</taxon>
        <taxon>Ficeae</taxon>
        <taxon>Ficus</taxon>
    </lineage>
</organism>
<evidence type="ECO:0000313" key="9">
    <source>
        <dbReference type="Proteomes" id="UP001187192"/>
    </source>
</evidence>
<evidence type="ECO:0000256" key="6">
    <source>
        <dbReference type="SAM" id="MobiDB-lite"/>
    </source>
</evidence>
<dbReference type="AlphaFoldDB" id="A0AA87ZC99"/>
<feature type="region of interest" description="Disordered" evidence="6">
    <location>
        <begin position="235"/>
        <end position="265"/>
    </location>
</feature>
<dbReference type="GO" id="GO:0005096">
    <property type="term" value="F:GTPase activator activity"/>
    <property type="evidence" value="ECO:0007669"/>
    <property type="project" value="UniProtKB-KW"/>
</dbReference>
<evidence type="ECO:0000256" key="2">
    <source>
        <dbReference type="ARBA" id="ARBA00008856"/>
    </source>
</evidence>
<dbReference type="EMBL" id="BTGU01000001">
    <property type="protein sequence ID" value="GMN23608.1"/>
    <property type="molecule type" value="Genomic_DNA"/>
</dbReference>
<protein>
    <recommendedName>
        <fullName evidence="3">Rab3 GTPase-activating protein catalytic subunit</fullName>
    </recommendedName>
</protein>
<proteinExistence type="inferred from homology"/>
<evidence type="ECO:0000256" key="4">
    <source>
        <dbReference type="ARBA" id="ARBA00022468"/>
    </source>
</evidence>
<gene>
    <name evidence="8" type="ORF">TIFTF001_000180</name>
</gene>
<feature type="compositionally biased region" description="Acidic residues" evidence="6">
    <location>
        <begin position="235"/>
        <end position="249"/>
    </location>
</feature>
<comment type="subcellular location">
    <subcellularLocation>
        <location evidence="1">Cytoplasm</location>
    </subcellularLocation>
</comment>
<evidence type="ECO:0000259" key="7">
    <source>
        <dbReference type="Pfam" id="PF13890"/>
    </source>
</evidence>
<dbReference type="Proteomes" id="UP001187192">
    <property type="component" value="Unassembled WGS sequence"/>
</dbReference>
<dbReference type="PANTHER" id="PTHR21422">
    <property type="entry name" value="RAB3 GTPASE-ACTIVATING PROTEIN CATALYTIC SUBUNIT"/>
    <property type="match status" value="1"/>
</dbReference>
<feature type="compositionally biased region" description="Polar residues" evidence="6">
    <location>
        <begin position="541"/>
        <end position="554"/>
    </location>
</feature>
<dbReference type="InterPro" id="IPR026147">
    <property type="entry name" value="Rab3GAP1_conserved"/>
</dbReference>
<sequence>MASSKIEIDGEEEVLEEEEEEVEHFDDFTLASSWERFISEIEAVCRQWMADGPKNLLKKSAIQLESSKDLFKVKSELKDVTKSYCIEYYFQTNNDAKIADWTTTLHDLQLCFGVKEFLLIAPQSASGVVLDAPEASKLLSALAIALSNCSSLWPAFVPVHAPSRKAYIGIQNMGTVFTRRFEADHIGSQVPVKLMHLEGLYELFVSKFAYSTLDFSVHLFKVHFTMKLTYRTLPNDEDDDGVQENDADITEAGGSPRRETHNRTQWDDDCPWSEWYSAEDPIKGFELIAQWSEKMVENSLEMAELENCSPLEAEKWILYPNMSPNLSDAPQGSRVGFASQLCLLVDALDMSFTAQFMEDFVSVENPGSDNLKSSSVIPPPTVTDRVLKELFHEDLQLPNFVDGEHKTSRAIKGAPLPSLFAQFCLNCLWFGNCNIRAIAVLWVEFVREVRWCWEELQPLPRMPAEGSIDLSTCLINQKLHMLAICIEIKRQSTEDFQDCIGSEDHLSPRVELKLQKRSIIREGSLDMQTPDEYFDRKRDSSPSTPDDSQESGTRSIEKPEDVVLSPNLKAEDCMRRGSAGEAGSMKLLKSYQSMHVPFTQDAPLMTEDMHEERLQAVEAFGDSLVSLFKLMIVATYLIC</sequence>
<keyword evidence="9" id="KW-1185">Reference proteome</keyword>
<reference evidence="8" key="1">
    <citation type="submission" date="2023-07" db="EMBL/GenBank/DDBJ databases">
        <title>draft genome sequence of fig (Ficus carica).</title>
        <authorList>
            <person name="Takahashi T."/>
            <person name="Nishimura K."/>
        </authorList>
    </citation>
    <scope>NUCLEOTIDE SEQUENCE</scope>
</reference>
<dbReference type="InterPro" id="IPR045700">
    <property type="entry name" value="Rab3GAP1"/>
</dbReference>
<accession>A0AA87ZC99</accession>